<accession>A0A657LQC1</accession>
<dbReference type="Proteomes" id="UP000182661">
    <property type="component" value="Unassembled WGS sequence"/>
</dbReference>
<keyword evidence="3" id="KW-1185">Reference proteome</keyword>
<dbReference type="InterPro" id="IPR007055">
    <property type="entry name" value="BON_dom"/>
</dbReference>
<dbReference type="RefSeq" id="WP_071834295.1">
    <property type="nucleotide sequence ID" value="NZ_LSRP01000101.1"/>
</dbReference>
<sequence>MVPNIQGFSHTDDDPHLSGDDLAQKVLRYIRYVALVDTSELSVYALDRMVVLTGYVSCEAELGCIEDAAASVIGVHLVENRVEVRAKPN</sequence>
<evidence type="ECO:0000313" key="2">
    <source>
        <dbReference type="EMBL" id="OJF94082.1"/>
    </source>
</evidence>
<dbReference type="Pfam" id="PF04972">
    <property type="entry name" value="BON"/>
    <property type="match status" value="1"/>
</dbReference>
<dbReference type="OrthoDB" id="8393951at2"/>
<dbReference type="PROSITE" id="PS50914">
    <property type="entry name" value="BON"/>
    <property type="match status" value="1"/>
</dbReference>
<proteinExistence type="predicted"/>
<organism evidence="2 3">
    <name type="scientific">Pararhizobium antarcticum</name>
    <dbReference type="NCBI Taxonomy" id="1798805"/>
    <lineage>
        <taxon>Bacteria</taxon>
        <taxon>Pseudomonadati</taxon>
        <taxon>Pseudomonadota</taxon>
        <taxon>Alphaproteobacteria</taxon>
        <taxon>Hyphomicrobiales</taxon>
        <taxon>Rhizobiaceae</taxon>
        <taxon>Rhizobium/Agrobacterium group</taxon>
        <taxon>Pararhizobium</taxon>
    </lineage>
</organism>
<dbReference type="AlphaFoldDB" id="A0A657LQC1"/>
<feature type="domain" description="BON" evidence="1">
    <location>
        <begin position="18"/>
        <end position="86"/>
    </location>
</feature>
<evidence type="ECO:0000313" key="3">
    <source>
        <dbReference type="Proteomes" id="UP000182661"/>
    </source>
</evidence>
<comment type="caution">
    <text evidence="2">The sequence shown here is derived from an EMBL/GenBank/DDBJ whole genome shotgun (WGS) entry which is preliminary data.</text>
</comment>
<evidence type="ECO:0000259" key="1">
    <source>
        <dbReference type="PROSITE" id="PS50914"/>
    </source>
</evidence>
<protein>
    <submittedName>
        <fullName evidence="2">Transporter</fullName>
    </submittedName>
</protein>
<dbReference type="Gene3D" id="3.30.1340.30">
    <property type="match status" value="1"/>
</dbReference>
<gene>
    <name evidence="2" type="ORF">AX760_20820</name>
</gene>
<name>A0A657LQC1_9HYPH</name>
<dbReference type="EMBL" id="LSRP01000101">
    <property type="protein sequence ID" value="OJF94082.1"/>
    <property type="molecule type" value="Genomic_DNA"/>
</dbReference>
<reference evidence="2 3" key="1">
    <citation type="submission" date="2016-02" db="EMBL/GenBank/DDBJ databases">
        <title>Genome sequencing of a beta-galactosidase producing bacteria Rhizobium sp. 59.</title>
        <authorList>
            <person name="Wang D."/>
            <person name="Kot W."/>
            <person name="Qin Y."/>
            <person name="Hansen L."/>
            <person name="Naqvi K."/>
            <person name="Rensing C."/>
        </authorList>
    </citation>
    <scope>NUCLEOTIDE SEQUENCE [LARGE SCALE GENOMIC DNA]</scope>
    <source>
        <strain evidence="2 3">59</strain>
    </source>
</reference>